<dbReference type="InterPro" id="IPR000994">
    <property type="entry name" value="Pept_M24"/>
</dbReference>
<dbReference type="InterPro" id="IPR001714">
    <property type="entry name" value="Pept_M24_MAP"/>
</dbReference>
<evidence type="ECO:0000313" key="9">
    <source>
        <dbReference type="EMBL" id="PKQ65699.1"/>
    </source>
</evidence>
<comment type="cofactor">
    <cofactor evidence="6">
        <name>Co(2+)</name>
        <dbReference type="ChEBI" id="CHEBI:48828"/>
    </cofactor>
    <cofactor evidence="6">
        <name>Zn(2+)</name>
        <dbReference type="ChEBI" id="CHEBI:29105"/>
    </cofactor>
    <cofactor evidence="6">
        <name>Mn(2+)</name>
        <dbReference type="ChEBI" id="CHEBI:29035"/>
    </cofactor>
    <cofactor evidence="6">
        <name>Fe(2+)</name>
        <dbReference type="ChEBI" id="CHEBI:29033"/>
    </cofactor>
    <text evidence="6">Binds 2 divalent metal cations per subunit. Has a high-affinity and a low affinity metal-binding site. The true nature of the physiological cofactor is under debate. The enzyme is active with cobalt, zinc, manganese or divalent iron ions. Most likely, methionine aminopeptidases function as mononuclear Fe(2+)-metalloproteases under physiological conditions, and the catalytically relevant metal-binding site has been assigned to the histidine-containing high-affinity site.</text>
</comment>
<comment type="catalytic activity">
    <reaction evidence="6 7">
        <text>Release of N-terminal amino acids, preferentially methionine, from peptides and arylamides.</text>
        <dbReference type="EC" id="3.4.11.18"/>
    </reaction>
</comment>
<dbReference type="GO" id="GO:0004239">
    <property type="term" value="F:initiator methionyl aminopeptidase activity"/>
    <property type="evidence" value="ECO:0007669"/>
    <property type="project" value="UniProtKB-UniRule"/>
</dbReference>
<dbReference type="GO" id="GO:0070006">
    <property type="term" value="F:metalloaminopeptidase activity"/>
    <property type="evidence" value="ECO:0007669"/>
    <property type="project" value="UniProtKB-UniRule"/>
</dbReference>
<gene>
    <name evidence="6" type="primary">map</name>
    <name evidence="9" type="ORF">BZG02_01450</name>
</gene>
<organism evidence="9 10">
    <name type="scientific">Labilibaculum filiforme</name>
    <dbReference type="NCBI Taxonomy" id="1940526"/>
    <lineage>
        <taxon>Bacteria</taxon>
        <taxon>Pseudomonadati</taxon>
        <taxon>Bacteroidota</taxon>
        <taxon>Bacteroidia</taxon>
        <taxon>Marinilabiliales</taxon>
        <taxon>Marinifilaceae</taxon>
        <taxon>Labilibaculum</taxon>
    </lineage>
</organism>
<keyword evidence="4 6" id="KW-0479">Metal-binding</keyword>
<dbReference type="InterPro" id="IPR002467">
    <property type="entry name" value="Pept_M24A_MAP1"/>
</dbReference>
<feature type="binding site" evidence="6">
    <location>
        <position position="232"/>
    </location>
    <ligand>
        <name>a divalent metal cation</name>
        <dbReference type="ChEBI" id="CHEBI:60240"/>
        <label>1</label>
    </ligand>
</feature>
<evidence type="ECO:0000256" key="6">
    <source>
        <dbReference type="HAMAP-Rule" id="MF_01974"/>
    </source>
</evidence>
<name>A0A2N3I5W7_9BACT</name>
<dbReference type="Pfam" id="PF00557">
    <property type="entry name" value="Peptidase_M24"/>
    <property type="match status" value="1"/>
</dbReference>
<comment type="subunit">
    <text evidence="6">Monomer.</text>
</comment>
<evidence type="ECO:0000256" key="4">
    <source>
        <dbReference type="ARBA" id="ARBA00022723"/>
    </source>
</evidence>
<evidence type="ECO:0000256" key="2">
    <source>
        <dbReference type="ARBA" id="ARBA00022438"/>
    </source>
</evidence>
<comment type="caution">
    <text evidence="9">The sequence shown here is derived from an EMBL/GenBank/DDBJ whole genome shotgun (WGS) entry which is preliminary data.</text>
</comment>
<dbReference type="RefSeq" id="WP_101259630.1">
    <property type="nucleotide sequence ID" value="NZ_MVDD01000001.1"/>
</dbReference>
<dbReference type="PRINTS" id="PR00599">
    <property type="entry name" value="MAPEPTIDASE"/>
</dbReference>
<evidence type="ECO:0000256" key="1">
    <source>
        <dbReference type="ARBA" id="ARBA00002521"/>
    </source>
</evidence>
<feature type="binding site" evidence="6">
    <location>
        <position position="201"/>
    </location>
    <ligand>
        <name>a divalent metal cation</name>
        <dbReference type="ChEBI" id="CHEBI:60240"/>
        <label>2</label>
        <note>catalytic</note>
    </ligand>
</feature>
<evidence type="ECO:0000256" key="3">
    <source>
        <dbReference type="ARBA" id="ARBA00022670"/>
    </source>
</evidence>
<dbReference type="GO" id="GO:0006508">
    <property type="term" value="P:proteolysis"/>
    <property type="evidence" value="ECO:0007669"/>
    <property type="project" value="UniProtKB-KW"/>
</dbReference>
<comment type="function">
    <text evidence="1 6">Removes the N-terminal methionine from nascent proteins. The N-terminal methionine is often cleaved when the second residue in the primary sequence is small and uncharged (Met-Ala-, Cys, Gly, Pro, Ser, Thr, or Val). Requires deformylation of the N(alpha)-formylated initiator methionine before it can be hydrolyzed.</text>
</comment>
<dbReference type="SUPFAM" id="SSF55920">
    <property type="entry name" value="Creatinase/aminopeptidase"/>
    <property type="match status" value="1"/>
</dbReference>
<dbReference type="PANTHER" id="PTHR43330">
    <property type="entry name" value="METHIONINE AMINOPEPTIDASE"/>
    <property type="match status" value="1"/>
</dbReference>
<dbReference type="PANTHER" id="PTHR43330:SF27">
    <property type="entry name" value="METHIONINE AMINOPEPTIDASE"/>
    <property type="match status" value="1"/>
</dbReference>
<dbReference type="InterPro" id="IPR036005">
    <property type="entry name" value="Creatinase/aminopeptidase-like"/>
</dbReference>
<dbReference type="GO" id="GO:0046872">
    <property type="term" value="F:metal ion binding"/>
    <property type="evidence" value="ECO:0007669"/>
    <property type="project" value="UniProtKB-UniRule"/>
</dbReference>
<feature type="domain" description="Peptidase M24" evidence="8">
    <location>
        <begin position="15"/>
        <end position="238"/>
    </location>
</feature>
<dbReference type="HAMAP" id="MF_01974">
    <property type="entry name" value="MetAP_1"/>
    <property type="match status" value="1"/>
</dbReference>
<feature type="binding site" evidence="6">
    <location>
        <position position="94"/>
    </location>
    <ligand>
        <name>a divalent metal cation</name>
        <dbReference type="ChEBI" id="CHEBI:60240"/>
        <label>1</label>
    </ligand>
</feature>
<dbReference type="AlphaFoldDB" id="A0A2N3I5W7"/>
<feature type="binding site" evidence="6">
    <location>
        <position position="105"/>
    </location>
    <ligand>
        <name>a divalent metal cation</name>
        <dbReference type="ChEBI" id="CHEBI:60240"/>
        <label>2</label>
        <note>catalytic</note>
    </ligand>
</feature>
<sequence length="255" mass="27981">MIFYKTEEEIELLKMSNLLVAKTLGVISREIAPGISTLRLDKIAEEYIRDNGAKPGFLGYDGFPNTLCVSINSQVVHGIPSSYKLKEGDIVSCDCGVLLNGFYGDSAYTFTVGSVAPDIRQLLKVTKEALYKGVEQAIEGNHLGDIGFAIQKHAEQNLVSVVREMVGHGIGKNLHEDPQVPNYGKKGRGLKLREGLVVAIEPMFNLGKRDIYQDSDGWAIVTADGKPSAHFEHTVVVRKGKAQILSSFEFIEDIN</sequence>
<dbReference type="OrthoDB" id="9802055at2"/>
<dbReference type="Proteomes" id="UP000233535">
    <property type="component" value="Unassembled WGS sequence"/>
</dbReference>
<comment type="similarity">
    <text evidence="6">Belongs to the peptidase M24A family. Methionine aminopeptidase type 1 subfamily.</text>
</comment>
<keyword evidence="5 6" id="KW-0378">Hydrolase</keyword>
<feature type="binding site" evidence="6">
    <location>
        <position position="77"/>
    </location>
    <ligand>
        <name>substrate</name>
    </ligand>
</feature>
<reference evidence="9 10" key="1">
    <citation type="journal article" date="2017" name="Front. Microbiol.">
        <title>Labilibaculum manganireducens gen. nov., sp. nov. and Labilibaculum filiforme sp. nov., Novel Bacteroidetes Isolated from Subsurface Sediments of the Baltic Sea.</title>
        <authorList>
            <person name="Vandieken V."/>
            <person name="Marshall I.P."/>
            <person name="Niemann H."/>
            <person name="Engelen B."/>
            <person name="Cypionka H."/>
        </authorList>
    </citation>
    <scope>NUCLEOTIDE SEQUENCE [LARGE SCALE GENOMIC DNA]</scope>
    <source>
        <strain evidence="9 10">59.16B</strain>
    </source>
</reference>
<feature type="binding site" evidence="6">
    <location>
        <position position="175"/>
    </location>
    <ligand>
        <name>substrate</name>
    </ligand>
</feature>
<evidence type="ECO:0000256" key="5">
    <source>
        <dbReference type="ARBA" id="ARBA00022801"/>
    </source>
</evidence>
<evidence type="ECO:0000256" key="7">
    <source>
        <dbReference type="RuleBase" id="RU003653"/>
    </source>
</evidence>
<proteinExistence type="inferred from homology"/>
<evidence type="ECO:0000313" key="10">
    <source>
        <dbReference type="Proteomes" id="UP000233535"/>
    </source>
</evidence>
<keyword evidence="10" id="KW-1185">Reference proteome</keyword>
<dbReference type="CDD" id="cd01086">
    <property type="entry name" value="MetAP1"/>
    <property type="match status" value="1"/>
</dbReference>
<protein>
    <recommendedName>
        <fullName evidence="6 7">Methionine aminopeptidase</fullName>
        <shortName evidence="6">MAP</shortName>
        <shortName evidence="6">MetAP</shortName>
        <ecNumber evidence="6 7">3.4.11.18</ecNumber>
    </recommendedName>
    <alternativeName>
        <fullName evidence="6">Peptidase M</fullName>
    </alternativeName>
</protein>
<dbReference type="EMBL" id="MVDD01000001">
    <property type="protein sequence ID" value="PKQ65699.1"/>
    <property type="molecule type" value="Genomic_DNA"/>
</dbReference>
<dbReference type="EC" id="3.4.11.18" evidence="6 7"/>
<evidence type="ECO:0000259" key="8">
    <source>
        <dbReference type="Pfam" id="PF00557"/>
    </source>
</evidence>
<dbReference type="NCBIfam" id="TIGR00500">
    <property type="entry name" value="met_pdase_I"/>
    <property type="match status" value="1"/>
</dbReference>
<feature type="binding site" evidence="6">
    <location>
        <position position="232"/>
    </location>
    <ligand>
        <name>a divalent metal cation</name>
        <dbReference type="ChEBI" id="CHEBI:60240"/>
        <label>2</label>
        <note>catalytic</note>
    </ligand>
</feature>
<dbReference type="PROSITE" id="PS00680">
    <property type="entry name" value="MAP_1"/>
    <property type="match status" value="1"/>
</dbReference>
<keyword evidence="3 6" id="KW-0645">Protease</keyword>
<feature type="binding site" evidence="6">
    <location>
        <position position="105"/>
    </location>
    <ligand>
        <name>a divalent metal cation</name>
        <dbReference type="ChEBI" id="CHEBI:60240"/>
        <label>1</label>
    </ligand>
</feature>
<dbReference type="GO" id="GO:0005829">
    <property type="term" value="C:cytosol"/>
    <property type="evidence" value="ECO:0007669"/>
    <property type="project" value="TreeGrafter"/>
</dbReference>
<accession>A0A2N3I5W7</accession>
<keyword evidence="2 6" id="KW-0031">Aminopeptidase</keyword>
<feature type="binding site" evidence="6">
    <location>
        <position position="168"/>
    </location>
    <ligand>
        <name>a divalent metal cation</name>
        <dbReference type="ChEBI" id="CHEBI:60240"/>
        <label>2</label>
        <note>catalytic</note>
    </ligand>
</feature>
<dbReference type="Gene3D" id="3.90.230.10">
    <property type="entry name" value="Creatinase/methionine aminopeptidase superfamily"/>
    <property type="match status" value="1"/>
</dbReference>